<dbReference type="AlphaFoldDB" id="A0A7N0TMX7"/>
<dbReference type="EnsemblPlants" id="Kaladp0040s0436.1.v1.1">
    <property type="protein sequence ID" value="Kaladp0040s0436.1.v1.1"/>
    <property type="gene ID" value="Kaladp0040s0436.v1.1"/>
</dbReference>
<keyword evidence="2" id="KW-0808">Transferase</keyword>
<organism evidence="3 4">
    <name type="scientific">Kalanchoe fedtschenkoi</name>
    <name type="common">Lavender scallops</name>
    <name type="synonym">South American air plant</name>
    <dbReference type="NCBI Taxonomy" id="63787"/>
    <lineage>
        <taxon>Eukaryota</taxon>
        <taxon>Viridiplantae</taxon>
        <taxon>Streptophyta</taxon>
        <taxon>Embryophyta</taxon>
        <taxon>Tracheophyta</taxon>
        <taxon>Spermatophyta</taxon>
        <taxon>Magnoliopsida</taxon>
        <taxon>eudicotyledons</taxon>
        <taxon>Gunneridae</taxon>
        <taxon>Pentapetalae</taxon>
        <taxon>Saxifragales</taxon>
        <taxon>Crassulaceae</taxon>
        <taxon>Kalanchoe</taxon>
    </lineage>
</organism>
<reference evidence="3" key="1">
    <citation type="submission" date="2021-01" db="UniProtKB">
        <authorList>
            <consortium name="EnsemblPlants"/>
        </authorList>
    </citation>
    <scope>IDENTIFICATION</scope>
</reference>
<evidence type="ECO:0000313" key="4">
    <source>
        <dbReference type="Proteomes" id="UP000594263"/>
    </source>
</evidence>
<name>A0A7N0TMX7_KALFE</name>
<dbReference type="GO" id="GO:0016740">
    <property type="term" value="F:transferase activity"/>
    <property type="evidence" value="ECO:0007669"/>
    <property type="project" value="UniProtKB-KW"/>
</dbReference>
<dbReference type="Pfam" id="PF02458">
    <property type="entry name" value="Transferase"/>
    <property type="match status" value="1"/>
</dbReference>
<evidence type="ECO:0000256" key="1">
    <source>
        <dbReference type="ARBA" id="ARBA00009861"/>
    </source>
</evidence>
<dbReference type="OMA" id="RGMEEMS"/>
<dbReference type="PANTHER" id="PTHR31147">
    <property type="entry name" value="ACYL TRANSFERASE 4"/>
    <property type="match status" value="1"/>
</dbReference>
<dbReference type="InterPro" id="IPR023213">
    <property type="entry name" value="CAT-like_dom_sf"/>
</dbReference>
<dbReference type="PANTHER" id="PTHR31147:SF66">
    <property type="entry name" value="OS05G0315700 PROTEIN"/>
    <property type="match status" value="1"/>
</dbReference>
<evidence type="ECO:0000256" key="2">
    <source>
        <dbReference type="ARBA" id="ARBA00022679"/>
    </source>
</evidence>
<proteinExistence type="inferred from homology"/>
<protein>
    <submittedName>
        <fullName evidence="3">Uncharacterized protein</fullName>
    </submittedName>
</protein>
<evidence type="ECO:0000313" key="3">
    <source>
        <dbReference type="EnsemblPlants" id="Kaladp0040s0436.1.v1.1"/>
    </source>
</evidence>
<dbReference type="Gene3D" id="3.30.559.10">
    <property type="entry name" value="Chloramphenicol acetyltransferase-like domain"/>
    <property type="match status" value="2"/>
</dbReference>
<sequence length="391" mass="43046">MKVIRRAPELITPAKPTPRELKYLSDIDDQKGVRIQLPVLQIYINSGDLDPARVLRDAIAESLVYYYPFAGRLREVGNDGKLAVDCTGEGVLFTEADADVGLDELGDVVQIPIHGWEELVFDVPGSVGLLGTPLLLFQVTRLKCGGCIVGTRLNHSMSDAGGLAQFLKAVSEMARGASAPSTLPVWQRELLNARDPPRVTCVHQEFENIPIGKMENKVLRTFFFGAVEVAALRKLLPPNLPRCSTFELVVAVLWRTRTLAMNHNPFEEVQMICVVGARPKFDPPLPKGYYGNAIAHPAVKTTAGYLTGNPIASALEIIQKAKNSVTGEYMKSLADYLVLNGWPSYTGTAFLVSDVTRVGLEDRLWLGQGNLRCSSTDWVFRHVNFLRTIGE</sequence>
<dbReference type="InterPro" id="IPR050898">
    <property type="entry name" value="Plant_acyltransferase"/>
</dbReference>
<dbReference type="Proteomes" id="UP000594263">
    <property type="component" value="Unplaced"/>
</dbReference>
<accession>A0A7N0TMX7</accession>
<comment type="similarity">
    <text evidence="1">Belongs to the plant acyltransferase family.</text>
</comment>
<keyword evidence="4" id="KW-1185">Reference proteome</keyword>
<dbReference type="Gramene" id="Kaladp0040s0436.1.v1.1">
    <property type="protein sequence ID" value="Kaladp0040s0436.1.v1.1"/>
    <property type="gene ID" value="Kaladp0040s0436.v1.1"/>
</dbReference>